<evidence type="ECO:0000256" key="1">
    <source>
        <dbReference type="ARBA" id="ARBA00000274"/>
    </source>
</evidence>
<evidence type="ECO:0000313" key="4">
    <source>
        <dbReference type="EMBL" id="NMM44207.1"/>
    </source>
</evidence>
<evidence type="ECO:0000313" key="5">
    <source>
        <dbReference type="Proteomes" id="UP000539372"/>
    </source>
</evidence>
<dbReference type="PANTHER" id="PTHR31223:SF70">
    <property type="entry name" value="LOG FAMILY PROTEIN YJL055W"/>
    <property type="match status" value="1"/>
</dbReference>
<evidence type="ECO:0000256" key="3">
    <source>
        <dbReference type="RuleBase" id="RU363015"/>
    </source>
</evidence>
<name>A0A7Y0DZ06_9PROT</name>
<reference evidence="4 5" key="1">
    <citation type="submission" date="2020-04" db="EMBL/GenBank/DDBJ databases">
        <title>Rhodospirillaceae bacterium KN72 isolated from deep sea.</title>
        <authorList>
            <person name="Zhang D.-C."/>
        </authorList>
    </citation>
    <scope>NUCLEOTIDE SEQUENCE [LARGE SCALE GENOMIC DNA]</scope>
    <source>
        <strain evidence="4 5">KN72</strain>
    </source>
</reference>
<accession>A0A7Y0DZ06</accession>
<protein>
    <recommendedName>
        <fullName evidence="3">Cytokinin riboside 5'-monophosphate phosphoribohydrolase</fullName>
        <ecNumber evidence="3">3.2.2.n1</ecNumber>
    </recommendedName>
</protein>
<dbReference type="AlphaFoldDB" id="A0A7Y0DZ06"/>
<comment type="caution">
    <text evidence="4">The sequence shown here is derived from an EMBL/GenBank/DDBJ whole genome shotgun (WGS) entry which is preliminary data.</text>
</comment>
<dbReference type="RefSeq" id="WP_169624506.1">
    <property type="nucleotide sequence ID" value="NZ_JABBNT010000002.1"/>
</dbReference>
<sequence length="197" mass="21984">MHARVGSVCVYCGSRHGARPAFTTAARRLGNMLAEAEIRLVYGGGAVGLMGEVAQAVLDKGGRVTGIIPHFLDQAEVGKANLTELIRTDNMHDRKARMAELSDGFVVLPGGLGTLDETFEILTWKQLQLHDKPIVLLNIEGYWDHFVHLVEHQVREGFVQERYLKFFRVVDNVEEVIPTLLEGAAKSDIDRHRLDRT</sequence>
<comment type="similarity">
    <text evidence="2 3">Belongs to the LOG family.</text>
</comment>
<dbReference type="SUPFAM" id="SSF102405">
    <property type="entry name" value="MCP/YpsA-like"/>
    <property type="match status" value="1"/>
</dbReference>
<dbReference type="Pfam" id="PF03641">
    <property type="entry name" value="Lysine_decarbox"/>
    <property type="match status" value="1"/>
</dbReference>
<keyword evidence="3" id="KW-0203">Cytokinin biosynthesis</keyword>
<evidence type="ECO:0000256" key="2">
    <source>
        <dbReference type="ARBA" id="ARBA00006763"/>
    </source>
</evidence>
<proteinExistence type="inferred from homology"/>
<comment type="catalytic activity">
    <reaction evidence="1">
        <text>AMP + H2O = D-ribose 5-phosphate + adenine</text>
        <dbReference type="Rhea" id="RHEA:20129"/>
        <dbReference type="ChEBI" id="CHEBI:15377"/>
        <dbReference type="ChEBI" id="CHEBI:16708"/>
        <dbReference type="ChEBI" id="CHEBI:78346"/>
        <dbReference type="ChEBI" id="CHEBI:456215"/>
        <dbReference type="EC" id="3.2.2.4"/>
    </reaction>
</comment>
<dbReference type="GO" id="GO:0005829">
    <property type="term" value="C:cytosol"/>
    <property type="evidence" value="ECO:0007669"/>
    <property type="project" value="TreeGrafter"/>
</dbReference>
<dbReference type="InterPro" id="IPR031100">
    <property type="entry name" value="LOG_fam"/>
</dbReference>
<dbReference type="GO" id="GO:0008714">
    <property type="term" value="F:AMP nucleosidase activity"/>
    <property type="evidence" value="ECO:0007669"/>
    <property type="project" value="UniProtKB-EC"/>
</dbReference>
<gene>
    <name evidence="4" type="ORF">HH303_06945</name>
</gene>
<dbReference type="EC" id="3.2.2.n1" evidence="3"/>
<dbReference type="PANTHER" id="PTHR31223">
    <property type="entry name" value="LOG FAMILY PROTEIN YJL055W"/>
    <property type="match status" value="1"/>
</dbReference>
<dbReference type="NCBIfam" id="TIGR00730">
    <property type="entry name" value="Rossman fold protein, TIGR00730 family"/>
    <property type="match status" value="1"/>
</dbReference>
<dbReference type="Proteomes" id="UP000539372">
    <property type="component" value="Unassembled WGS sequence"/>
</dbReference>
<dbReference type="Gene3D" id="3.40.50.450">
    <property type="match status" value="1"/>
</dbReference>
<dbReference type="GO" id="GO:0009691">
    <property type="term" value="P:cytokinin biosynthetic process"/>
    <property type="evidence" value="ECO:0007669"/>
    <property type="project" value="UniProtKB-UniRule"/>
</dbReference>
<keyword evidence="3" id="KW-0378">Hydrolase</keyword>
<dbReference type="EMBL" id="JABBNT010000002">
    <property type="protein sequence ID" value="NMM44207.1"/>
    <property type="molecule type" value="Genomic_DNA"/>
</dbReference>
<dbReference type="InterPro" id="IPR005269">
    <property type="entry name" value="LOG"/>
</dbReference>
<organism evidence="4 5">
    <name type="scientific">Pacificispira spongiicola</name>
    <dbReference type="NCBI Taxonomy" id="2729598"/>
    <lineage>
        <taxon>Bacteria</taxon>
        <taxon>Pseudomonadati</taxon>
        <taxon>Pseudomonadota</taxon>
        <taxon>Alphaproteobacteria</taxon>
        <taxon>Rhodospirillales</taxon>
        <taxon>Rhodospirillaceae</taxon>
        <taxon>Pacificispira</taxon>
    </lineage>
</organism>
<keyword evidence="5" id="KW-1185">Reference proteome</keyword>